<dbReference type="Gene3D" id="1.10.443.10">
    <property type="entry name" value="Intergrase catalytic core"/>
    <property type="match status" value="1"/>
</dbReference>
<dbReference type="InterPro" id="IPR025166">
    <property type="entry name" value="Integrase_DNA_bind_dom"/>
</dbReference>
<dbReference type="GO" id="GO:0015074">
    <property type="term" value="P:DNA integration"/>
    <property type="evidence" value="ECO:0007669"/>
    <property type="project" value="UniProtKB-KW"/>
</dbReference>
<sequence length="435" mass="51084">MIEIFSIFSYNSVAIYVAKVKKLILATKILKKVFLMLTQKDIDNLEIKDKRYMISVGEPKELYVRVNPTGKKVFYLRASKFKNFITIGECQKGVLNVTNAREKAKDLLKSMYDGKFIGKNDKVMTLEKANFLYVDIKSKKLNSATIKKEQSIFKKYIIPTLGQKDINELKKDDFLPIYDLMQKKGIYETINKNISLLCRIFEISRQRGDLKTDIILQLKDLKKFYNEANHNKVKHFKAIVEEQEIKNMLECMKEYKNHPRTNTTIINAIYFTLLTAQRSKNIRFAKWSDIDFENNLWIIKADEMKVRTNGDNIIPLNKYALKILDIQRILNGDKKYIFANNNGTISENFAVRFFKFYNLEHTIHGYRSTFRSVYTNKSNELIQQGISKDIAEMILHHISGNEIERAYNRAKAIDLRVKLMQWYGNYLNSLCEFCF</sequence>
<evidence type="ECO:0000313" key="6">
    <source>
        <dbReference type="EMBL" id="SUW93061.1"/>
    </source>
</evidence>
<dbReference type="GO" id="GO:0006310">
    <property type="term" value="P:DNA recombination"/>
    <property type="evidence" value="ECO:0007669"/>
    <property type="project" value="UniProtKB-KW"/>
</dbReference>
<dbReference type="Gene3D" id="1.10.150.130">
    <property type="match status" value="1"/>
</dbReference>
<feature type="domain" description="Tyr recombinase" evidence="5">
    <location>
        <begin position="234"/>
        <end position="420"/>
    </location>
</feature>
<gene>
    <name evidence="6" type="primary">intA</name>
    <name evidence="6" type="ORF">NCTC13105_01220</name>
</gene>
<dbReference type="InterPro" id="IPR002104">
    <property type="entry name" value="Integrase_catalytic"/>
</dbReference>
<dbReference type="Pfam" id="PF00589">
    <property type="entry name" value="Phage_integrase"/>
    <property type="match status" value="1"/>
</dbReference>
<dbReference type="PANTHER" id="PTHR30629:SF2">
    <property type="entry name" value="PROPHAGE INTEGRASE INTS-RELATED"/>
    <property type="match status" value="1"/>
</dbReference>
<dbReference type="EMBL" id="UFVB01000001">
    <property type="protein sequence ID" value="SUW93061.1"/>
    <property type="molecule type" value="Genomic_DNA"/>
</dbReference>
<reference evidence="6 7" key="1">
    <citation type="submission" date="2018-06" db="EMBL/GenBank/DDBJ databases">
        <authorList>
            <consortium name="Pathogen Informatics"/>
            <person name="Doyle S."/>
        </authorList>
    </citation>
    <scope>NUCLEOTIDE SEQUENCE [LARGE SCALE GENOMIC DNA]</scope>
    <source>
        <strain evidence="6 7">NCTC13105</strain>
    </source>
</reference>
<keyword evidence="4" id="KW-0233">DNA recombination</keyword>
<comment type="similarity">
    <text evidence="1">Belongs to the 'phage' integrase family.</text>
</comment>
<evidence type="ECO:0000256" key="4">
    <source>
        <dbReference type="ARBA" id="ARBA00023172"/>
    </source>
</evidence>
<dbReference type="Gene3D" id="3.30.160.390">
    <property type="entry name" value="Integrase, DNA-binding domain"/>
    <property type="match status" value="1"/>
</dbReference>
<keyword evidence="2" id="KW-0229">DNA integration</keyword>
<evidence type="ECO:0000259" key="5">
    <source>
        <dbReference type="PROSITE" id="PS51898"/>
    </source>
</evidence>
<name>A0AAX2M1L1_CAMJU</name>
<dbReference type="InterPro" id="IPR050808">
    <property type="entry name" value="Phage_Integrase"/>
</dbReference>
<dbReference type="AlphaFoldDB" id="A0AAX2M1L1"/>
<dbReference type="InterPro" id="IPR038488">
    <property type="entry name" value="Integrase_DNA-bd_sf"/>
</dbReference>
<dbReference type="GO" id="GO:0003677">
    <property type="term" value="F:DNA binding"/>
    <property type="evidence" value="ECO:0007669"/>
    <property type="project" value="UniProtKB-KW"/>
</dbReference>
<dbReference type="InterPro" id="IPR010998">
    <property type="entry name" value="Integrase_recombinase_N"/>
</dbReference>
<dbReference type="InterPro" id="IPR011010">
    <property type="entry name" value="DNA_brk_join_enz"/>
</dbReference>
<dbReference type="Pfam" id="PF13356">
    <property type="entry name" value="Arm-DNA-bind_3"/>
    <property type="match status" value="1"/>
</dbReference>
<evidence type="ECO:0000256" key="1">
    <source>
        <dbReference type="ARBA" id="ARBA00008857"/>
    </source>
</evidence>
<organism evidence="6 7">
    <name type="scientific">Campylobacter jejuni</name>
    <dbReference type="NCBI Taxonomy" id="197"/>
    <lineage>
        <taxon>Bacteria</taxon>
        <taxon>Pseudomonadati</taxon>
        <taxon>Campylobacterota</taxon>
        <taxon>Epsilonproteobacteria</taxon>
        <taxon>Campylobacterales</taxon>
        <taxon>Campylobacteraceae</taxon>
        <taxon>Campylobacter</taxon>
    </lineage>
</organism>
<evidence type="ECO:0000256" key="2">
    <source>
        <dbReference type="ARBA" id="ARBA00022908"/>
    </source>
</evidence>
<dbReference type="CDD" id="cd00801">
    <property type="entry name" value="INT_P4_C"/>
    <property type="match status" value="1"/>
</dbReference>
<dbReference type="PROSITE" id="PS51898">
    <property type="entry name" value="TYR_RECOMBINASE"/>
    <property type="match status" value="1"/>
</dbReference>
<dbReference type="InterPro" id="IPR013762">
    <property type="entry name" value="Integrase-like_cat_sf"/>
</dbReference>
<evidence type="ECO:0000256" key="3">
    <source>
        <dbReference type="ARBA" id="ARBA00023125"/>
    </source>
</evidence>
<dbReference type="PANTHER" id="PTHR30629">
    <property type="entry name" value="PROPHAGE INTEGRASE"/>
    <property type="match status" value="1"/>
</dbReference>
<dbReference type="SUPFAM" id="SSF56349">
    <property type="entry name" value="DNA breaking-rejoining enzymes"/>
    <property type="match status" value="1"/>
</dbReference>
<accession>A0AAX2M1L1</accession>
<evidence type="ECO:0000313" key="7">
    <source>
        <dbReference type="Proteomes" id="UP000254131"/>
    </source>
</evidence>
<comment type="caution">
    <text evidence="6">The sequence shown here is derived from an EMBL/GenBank/DDBJ whole genome shotgun (WGS) entry which is preliminary data.</text>
</comment>
<keyword evidence="3" id="KW-0238">DNA-binding</keyword>
<protein>
    <submittedName>
        <fullName evidence="6">Phage integrase family site specific recombinase</fullName>
    </submittedName>
</protein>
<dbReference type="Proteomes" id="UP000254131">
    <property type="component" value="Unassembled WGS sequence"/>
</dbReference>
<proteinExistence type="inferred from homology"/>